<dbReference type="InterPro" id="IPR001288">
    <property type="entry name" value="Translation_initiation_fac_3"/>
</dbReference>
<dbReference type="HOGENOM" id="CLU_062478_2_0_1"/>
<dbReference type="PANTHER" id="PTHR10938">
    <property type="entry name" value="TRANSLATION INITIATION FACTOR IF-3"/>
    <property type="match status" value="1"/>
</dbReference>
<keyword evidence="3" id="KW-0648">Protein biosynthesis</keyword>
<dbReference type="Gene3D" id="3.30.110.10">
    <property type="entry name" value="Translation initiation factor 3 (IF-3), C-terminal domain"/>
    <property type="match status" value="1"/>
</dbReference>
<dbReference type="GO" id="GO:0005739">
    <property type="term" value="C:mitochondrion"/>
    <property type="evidence" value="ECO:0007669"/>
    <property type="project" value="TreeGrafter"/>
</dbReference>
<dbReference type="PANTHER" id="PTHR10938:SF0">
    <property type="entry name" value="TRANSLATION INITIATION FACTOR IF-3, MITOCHONDRIAL"/>
    <property type="match status" value="1"/>
</dbReference>
<dbReference type="GO" id="GO:0003743">
    <property type="term" value="F:translation initiation factor activity"/>
    <property type="evidence" value="ECO:0007669"/>
    <property type="project" value="UniProtKB-KW"/>
</dbReference>
<dbReference type="InterPro" id="IPR036788">
    <property type="entry name" value="T_IF-3_C_sf"/>
</dbReference>
<dbReference type="OrthoDB" id="21573at2759"/>
<dbReference type="GO" id="GO:0032790">
    <property type="term" value="P:ribosome disassembly"/>
    <property type="evidence" value="ECO:0007669"/>
    <property type="project" value="TreeGrafter"/>
</dbReference>
<evidence type="ECO:0000256" key="5">
    <source>
        <dbReference type="SAM" id="SignalP"/>
    </source>
</evidence>
<dbReference type="GO" id="GO:0070124">
    <property type="term" value="P:mitochondrial translational initiation"/>
    <property type="evidence" value="ECO:0007669"/>
    <property type="project" value="TreeGrafter"/>
</dbReference>
<keyword evidence="5" id="KW-0732">Signal</keyword>
<sequence>MSAFLAFRTAVVSVLGSTRVQPIARDVVPLLVRGLKSARTHPKNGQIPYQFVQLQDANGTLHHAEKLTKILDTVDHSTHILRLISHDPPVVQILAHLDDKMQKLERKATRKANEERKHVVNKEAQLTWFTADQDFDHKVVKVREDLEKGDVRIDVVFNPKAGVRNPTKDEMLEHLDEVARRVADVANEWREREFRRGSARVSFQSTVKKEKLLPTQEEMKEMAKEAVKKRERQLSRQKQKEERQKDIDTIL</sequence>
<keyword evidence="7" id="KW-1185">Reference proteome</keyword>
<evidence type="ECO:0000256" key="1">
    <source>
        <dbReference type="ARBA" id="ARBA00005439"/>
    </source>
</evidence>
<evidence type="ECO:0000256" key="2">
    <source>
        <dbReference type="ARBA" id="ARBA00022540"/>
    </source>
</evidence>
<keyword evidence="2" id="KW-0396">Initiation factor</keyword>
<dbReference type="AlphaFoldDB" id="A0A067T3L6"/>
<evidence type="ECO:0000313" key="6">
    <source>
        <dbReference type="EMBL" id="KDR74499.1"/>
    </source>
</evidence>
<reference evidence="7" key="1">
    <citation type="journal article" date="2014" name="Proc. Natl. Acad. Sci. U.S.A.">
        <title>Extensive sampling of basidiomycete genomes demonstrates inadequacy of the white-rot/brown-rot paradigm for wood decay fungi.</title>
        <authorList>
            <person name="Riley R."/>
            <person name="Salamov A.A."/>
            <person name="Brown D.W."/>
            <person name="Nagy L.G."/>
            <person name="Floudas D."/>
            <person name="Held B.W."/>
            <person name="Levasseur A."/>
            <person name="Lombard V."/>
            <person name="Morin E."/>
            <person name="Otillar R."/>
            <person name="Lindquist E.A."/>
            <person name="Sun H."/>
            <person name="LaButti K.M."/>
            <person name="Schmutz J."/>
            <person name="Jabbour D."/>
            <person name="Luo H."/>
            <person name="Baker S.E."/>
            <person name="Pisabarro A.G."/>
            <person name="Walton J.D."/>
            <person name="Blanchette R.A."/>
            <person name="Henrissat B."/>
            <person name="Martin F."/>
            <person name="Cullen D."/>
            <person name="Hibbett D.S."/>
            <person name="Grigoriev I.V."/>
        </authorList>
    </citation>
    <scope>NUCLEOTIDE SEQUENCE [LARGE SCALE GENOMIC DNA]</scope>
    <source>
        <strain evidence="7">CBS 339.88</strain>
    </source>
</reference>
<feature type="signal peptide" evidence="5">
    <location>
        <begin position="1"/>
        <end position="16"/>
    </location>
</feature>
<dbReference type="SUPFAM" id="SSF55200">
    <property type="entry name" value="Translation initiation factor IF3, C-terminal domain"/>
    <property type="match status" value="1"/>
</dbReference>
<evidence type="ECO:0000256" key="3">
    <source>
        <dbReference type="ARBA" id="ARBA00022917"/>
    </source>
</evidence>
<dbReference type="GO" id="GO:0043022">
    <property type="term" value="F:ribosome binding"/>
    <property type="evidence" value="ECO:0007669"/>
    <property type="project" value="TreeGrafter"/>
</dbReference>
<feature type="region of interest" description="Disordered" evidence="4">
    <location>
        <begin position="212"/>
        <end position="251"/>
    </location>
</feature>
<feature type="chain" id="PRO_5001646447" description="Ribosome recycling factor domain-containing protein" evidence="5">
    <location>
        <begin position="17"/>
        <end position="251"/>
    </location>
</feature>
<evidence type="ECO:0000313" key="7">
    <source>
        <dbReference type="Proteomes" id="UP000027222"/>
    </source>
</evidence>
<evidence type="ECO:0008006" key="8">
    <source>
        <dbReference type="Google" id="ProtNLM"/>
    </source>
</evidence>
<organism evidence="6 7">
    <name type="scientific">Galerina marginata (strain CBS 339.88)</name>
    <dbReference type="NCBI Taxonomy" id="685588"/>
    <lineage>
        <taxon>Eukaryota</taxon>
        <taxon>Fungi</taxon>
        <taxon>Dikarya</taxon>
        <taxon>Basidiomycota</taxon>
        <taxon>Agaricomycotina</taxon>
        <taxon>Agaricomycetes</taxon>
        <taxon>Agaricomycetidae</taxon>
        <taxon>Agaricales</taxon>
        <taxon>Agaricineae</taxon>
        <taxon>Strophariaceae</taxon>
        <taxon>Galerina</taxon>
    </lineage>
</organism>
<protein>
    <recommendedName>
        <fullName evidence="8">Ribosome recycling factor domain-containing protein</fullName>
    </recommendedName>
</protein>
<dbReference type="EMBL" id="KL142383">
    <property type="protein sequence ID" value="KDR74499.1"/>
    <property type="molecule type" value="Genomic_DNA"/>
</dbReference>
<dbReference type="Proteomes" id="UP000027222">
    <property type="component" value="Unassembled WGS sequence"/>
</dbReference>
<name>A0A067T3L6_GALM3</name>
<proteinExistence type="inferred from homology"/>
<evidence type="ECO:0000256" key="4">
    <source>
        <dbReference type="SAM" id="MobiDB-lite"/>
    </source>
</evidence>
<comment type="similarity">
    <text evidence="1">Belongs to the IF-3 family.</text>
</comment>
<gene>
    <name evidence="6" type="ORF">GALMADRAFT_250477</name>
</gene>
<accession>A0A067T3L6</accession>
<dbReference type="STRING" id="685588.A0A067T3L6"/>